<gene>
    <name evidence="1" type="ORF">SAMN05216388_105710</name>
</gene>
<protein>
    <submittedName>
        <fullName evidence="1">Uncharacterized protein</fullName>
    </submittedName>
</protein>
<keyword evidence="2" id="KW-1185">Reference proteome</keyword>
<accession>A0A1H8WGL0</accession>
<name>A0A1H8WGL0_9EURY</name>
<organism evidence="1 2">
    <name type="scientific">Halorientalis persicus</name>
    <dbReference type="NCBI Taxonomy" id="1367881"/>
    <lineage>
        <taxon>Archaea</taxon>
        <taxon>Methanobacteriati</taxon>
        <taxon>Methanobacteriota</taxon>
        <taxon>Stenosarchaea group</taxon>
        <taxon>Halobacteria</taxon>
        <taxon>Halobacteriales</taxon>
        <taxon>Haloarculaceae</taxon>
        <taxon>Halorientalis</taxon>
    </lineage>
</organism>
<dbReference type="AlphaFoldDB" id="A0A1H8WGL0"/>
<dbReference type="EMBL" id="FOCX01000057">
    <property type="protein sequence ID" value="SEP26258.1"/>
    <property type="molecule type" value="Genomic_DNA"/>
</dbReference>
<proteinExistence type="predicted"/>
<evidence type="ECO:0000313" key="2">
    <source>
        <dbReference type="Proteomes" id="UP000198775"/>
    </source>
</evidence>
<reference evidence="2" key="1">
    <citation type="submission" date="2016-10" db="EMBL/GenBank/DDBJ databases">
        <authorList>
            <person name="Varghese N."/>
            <person name="Submissions S."/>
        </authorList>
    </citation>
    <scope>NUCLEOTIDE SEQUENCE [LARGE SCALE GENOMIC DNA]</scope>
    <source>
        <strain evidence="2">IBRC-M 10043</strain>
    </source>
</reference>
<dbReference type="Proteomes" id="UP000198775">
    <property type="component" value="Unassembled WGS sequence"/>
</dbReference>
<evidence type="ECO:0000313" key="1">
    <source>
        <dbReference type="EMBL" id="SEP26258.1"/>
    </source>
</evidence>
<sequence>MSIYKIENNEVIFNAINESILELMKNSSKVIDHKGFHKLPKVYTRKDYNYIKLADAEGDTPTDVAETPQSIQTPAIRVKPKGKTAEIGVQDIKQTMDENEEVTVTPYSNKIETYNGESTTVDAKINVMYHSGLTVKAAKILEDQ</sequence>